<organism evidence="1 2">
    <name type="scientific">Ohtaekwangia kribbensis</name>
    <dbReference type="NCBI Taxonomy" id="688913"/>
    <lineage>
        <taxon>Bacteria</taxon>
        <taxon>Pseudomonadati</taxon>
        <taxon>Bacteroidota</taxon>
        <taxon>Cytophagia</taxon>
        <taxon>Cytophagales</taxon>
        <taxon>Fulvivirgaceae</taxon>
        <taxon>Ohtaekwangia</taxon>
    </lineage>
</organism>
<dbReference type="EMBL" id="JBHTKA010000001">
    <property type="protein sequence ID" value="MFD0998825.1"/>
    <property type="molecule type" value="Genomic_DNA"/>
</dbReference>
<gene>
    <name evidence="1" type="ORF">ACFQ21_05880</name>
</gene>
<dbReference type="Proteomes" id="UP001597112">
    <property type="component" value="Unassembled WGS sequence"/>
</dbReference>
<evidence type="ECO:0008006" key="3">
    <source>
        <dbReference type="Google" id="ProtNLM"/>
    </source>
</evidence>
<protein>
    <recommendedName>
        <fullName evidence="3">30S ribosomal protein S20</fullName>
    </recommendedName>
</protein>
<evidence type="ECO:0000313" key="1">
    <source>
        <dbReference type="EMBL" id="MFD0998825.1"/>
    </source>
</evidence>
<reference evidence="2" key="1">
    <citation type="journal article" date="2019" name="Int. J. Syst. Evol. Microbiol.">
        <title>The Global Catalogue of Microorganisms (GCM) 10K type strain sequencing project: providing services to taxonomists for standard genome sequencing and annotation.</title>
        <authorList>
            <consortium name="The Broad Institute Genomics Platform"/>
            <consortium name="The Broad Institute Genome Sequencing Center for Infectious Disease"/>
            <person name="Wu L."/>
            <person name="Ma J."/>
        </authorList>
    </citation>
    <scope>NUCLEOTIDE SEQUENCE [LARGE SCALE GENOMIC DNA]</scope>
    <source>
        <strain evidence="2">CCUG 58938</strain>
    </source>
</reference>
<evidence type="ECO:0000313" key="2">
    <source>
        <dbReference type="Proteomes" id="UP001597112"/>
    </source>
</evidence>
<sequence length="53" mass="6077">MAVTRLKRKNRKDKAVSAVRRQSLKIQNAKPVIKNVDIEKIKEEFKANASKKA</sequence>
<comment type="caution">
    <text evidence="1">The sequence shown here is derived from an EMBL/GenBank/DDBJ whole genome shotgun (WGS) entry which is preliminary data.</text>
</comment>
<name>A0ABW3JYM9_9BACT</name>
<accession>A0ABW3JYM9</accession>
<proteinExistence type="predicted"/>
<keyword evidence="2" id="KW-1185">Reference proteome</keyword>
<dbReference type="RefSeq" id="WP_377576156.1">
    <property type="nucleotide sequence ID" value="NZ_JBHTKA010000001.1"/>
</dbReference>